<dbReference type="InterPro" id="IPR036388">
    <property type="entry name" value="WH-like_DNA-bd_sf"/>
</dbReference>
<keyword evidence="4" id="KW-0238">DNA-binding</keyword>
<evidence type="ECO:0000256" key="3">
    <source>
        <dbReference type="ARBA" id="ARBA00023082"/>
    </source>
</evidence>
<organism evidence="8 9">
    <name type="scientific">Novipirellula aureliae</name>
    <dbReference type="NCBI Taxonomy" id="2527966"/>
    <lineage>
        <taxon>Bacteria</taxon>
        <taxon>Pseudomonadati</taxon>
        <taxon>Planctomycetota</taxon>
        <taxon>Planctomycetia</taxon>
        <taxon>Pirellulales</taxon>
        <taxon>Pirellulaceae</taxon>
        <taxon>Novipirellula</taxon>
    </lineage>
</organism>
<dbReference type="Proteomes" id="UP000315471">
    <property type="component" value="Unassembled WGS sequence"/>
</dbReference>
<evidence type="ECO:0000256" key="1">
    <source>
        <dbReference type="ARBA" id="ARBA00010641"/>
    </source>
</evidence>
<feature type="domain" description="RNA polymerase sigma-70 region 2" evidence="6">
    <location>
        <begin position="71"/>
        <end position="138"/>
    </location>
</feature>
<dbReference type="InterPro" id="IPR014284">
    <property type="entry name" value="RNA_pol_sigma-70_dom"/>
</dbReference>
<evidence type="ECO:0000256" key="5">
    <source>
        <dbReference type="ARBA" id="ARBA00023163"/>
    </source>
</evidence>
<evidence type="ECO:0000259" key="7">
    <source>
        <dbReference type="Pfam" id="PF08281"/>
    </source>
</evidence>
<keyword evidence="9" id="KW-1185">Reference proteome</keyword>
<comment type="similarity">
    <text evidence="1">Belongs to the sigma-70 factor family. ECF subfamily.</text>
</comment>
<evidence type="ECO:0000256" key="2">
    <source>
        <dbReference type="ARBA" id="ARBA00023015"/>
    </source>
</evidence>
<dbReference type="InterPro" id="IPR013324">
    <property type="entry name" value="RNA_pol_sigma_r3/r4-like"/>
</dbReference>
<accession>A0A5C6DX02</accession>
<dbReference type="PANTHER" id="PTHR43133:SF8">
    <property type="entry name" value="RNA POLYMERASE SIGMA FACTOR HI_1459-RELATED"/>
    <property type="match status" value="1"/>
</dbReference>
<dbReference type="EMBL" id="SJPY01000005">
    <property type="protein sequence ID" value="TWU39911.1"/>
    <property type="molecule type" value="Genomic_DNA"/>
</dbReference>
<reference evidence="8 9" key="1">
    <citation type="submission" date="2019-02" db="EMBL/GenBank/DDBJ databases">
        <title>Deep-cultivation of Planctomycetes and their phenomic and genomic characterization uncovers novel biology.</title>
        <authorList>
            <person name="Wiegand S."/>
            <person name="Jogler M."/>
            <person name="Boedeker C."/>
            <person name="Pinto D."/>
            <person name="Vollmers J."/>
            <person name="Rivas-Marin E."/>
            <person name="Kohn T."/>
            <person name="Peeters S.H."/>
            <person name="Heuer A."/>
            <person name="Rast P."/>
            <person name="Oberbeckmann S."/>
            <person name="Bunk B."/>
            <person name="Jeske O."/>
            <person name="Meyerdierks A."/>
            <person name="Storesund J.E."/>
            <person name="Kallscheuer N."/>
            <person name="Luecker S."/>
            <person name="Lage O.M."/>
            <person name="Pohl T."/>
            <person name="Merkel B.J."/>
            <person name="Hornburger P."/>
            <person name="Mueller R.-W."/>
            <person name="Bruemmer F."/>
            <person name="Labrenz M."/>
            <person name="Spormann A.M."/>
            <person name="Op Den Camp H."/>
            <person name="Overmann J."/>
            <person name="Amann R."/>
            <person name="Jetten M.S.M."/>
            <person name="Mascher T."/>
            <person name="Medema M.H."/>
            <person name="Devos D.P."/>
            <person name="Kaster A.-K."/>
            <person name="Ovreas L."/>
            <person name="Rohde M."/>
            <person name="Galperin M.Y."/>
            <person name="Jogler C."/>
        </authorList>
    </citation>
    <scope>NUCLEOTIDE SEQUENCE [LARGE SCALE GENOMIC DNA]</scope>
    <source>
        <strain evidence="8 9">Q31b</strain>
    </source>
</reference>
<dbReference type="OrthoDB" id="281047at2"/>
<dbReference type="InterPro" id="IPR039425">
    <property type="entry name" value="RNA_pol_sigma-70-like"/>
</dbReference>
<evidence type="ECO:0000256" key="4">
    <source>
        <dbReference type="ARBA" id="ARBA00023125"/>
    </source>
</evidence>
<dbReference type="Gene3D" id="1.10.10.10">
    <property type="entry name" value="Winged helix-like DNA-binding domain superfamily/Winged helix DNA-binding domain"/>
    <property type="match status" value="1"/>
</dbReference>
<gene>
    <name evidence="8" type="primary">cnrH_4</name>
    <name evidence="8" type="ORF">Q31b_32270</name>
</gene>
<dbReference type="AlphaFoldDB" id="A0A5C6DX02"/>
<dbReference type="NCBIfam" id="TIGR02937">
    <property type="entry name" value="sigma70-ECF"/>
    <property type="match status" value="1"/>
</dbReference>
<dbReference type="Pfam" id="PF08281">
    <property type="entry name" value="Sigma70_r4_2"/>
    <property type="match status" value="1"/>
</dbReference>
<feature type="domain" description="RNA polymerase sigma factor 70 region 4 type 2" evidence="7">
    <location>
        <begin position="202"/>
        <end position="239"/>
    </location>
</feature>
<dbReference type="Gene3D" id="1.10.1740.10">
    <property type="match status" value="1"/>
</dbReference>
<name>A0A5C6DX02_9BACT</name>
<dbReference type="RefSeq" id="WP_146600575.1">
    <property type="nucleotide sequence ID" value="NZ_SJPY01000005.1"/>
</dbReference>
<evidence type="ECO:0000259" key="6">
    <source>
        <dbReference type="Pfam" id="PF04542"/>
    </source>
</evidence>
<dbReference type="GO" id="GO:0016987">
    <property type="term" value="F:sigma factor activity"/>
    <property type="evidence" value="ECO:0007669"/>
    <property type="project" value="UniProtKB-KW"/>
</dbReference>
<proteinExistence type="inferred from homology"/>
<comment type="caution">
    <text evidence="8">The sequence shown here is derived from an EMBL/GenBank/DDBJ whole genome shotgun (WGS) entry which is preliminary data.</text>
</comment>
<dbReference type="GO" id="GO:0003677">
    <property type="term" value="F:DNA binding"/>
    <property type="evidence" value="ECO:0007669"/>
    <property type="project" value="UniProtKB-KW"/>
</dbReference>
<dbReference type="GO" id="GO:0006352">
    <property type="term" value="P:DNA-templated transcription initiation"/>
    <property type="evidence" value="ECO:0007669"/>
    <property type="project" value="InterPro"/>
</dbReference>
<keyword evidence="5" id="KW-0804">Transcription</keyword>
<dbReference type="SUPFAM" id="SSF88946">
    <property type="entry name" value="Sigma2 domain of RNA polymerase sigma factors"/>
    <property type="match status" value="1"/>
</dbReference>
<dbReference type="InterPro" id="IPR013249">
    <property type="entry name" value="RNA_pol_sigma70_r4_t2"/>
</dbReference>
<keyword evidence="2" id="KW-0805">Transcription regulation</keyword>
<dbReference type="InterPro" id="IPR007627">
    <property type="entry name" value="RNA_pol_sigma70_r2"/>
</dbReference>
<dbReference type="SUPFAM" id="SSF88659">
    <property type="entry name" value="Sigma3 and sigma4 domains of RNA polymerase sigma factors"/>
    <property type="match status" value="1"/>
</dbReference>
<protein>
    <submittedName>
        <fullName evidence="8">RNA polymerase sigma factor CnrH</fullName>
    </submittedName>
</protein>
<evidence type="ECO:0000313" key="9">
    <source>
        <dbReference type="Proteomes" id="UP000315471"/>
    </source>
</evidence>
<evidence type="ECO:0000313" key="8">
    <source>
        <dbReference type="EMBL" id="TWU39911.1"/>
    </source>
</evidence>
<dbReference type="Pfam" id="PF04542">
    <property type="entry name" value="Sigma70_r2"/>
    <property type="match status" value="1"/>
</dbReference>
<dbReference type="InterPro" id="IPR013325">
    <property type="entry name" value="RNA_pol_sigma_r2"/>
</dbReference>
<sequence>MLIQQGSINHRASPIDDSGYHSVFISPSANPIQTMQTFPGDAKQSTPSSFATSASLLHRVQANDQTAWSRLVDLYGVMVYRWAVRGGLSHDDAADVMQDVFMAVAGAIRRFDLAAKGKFRAWLWTITRNKINDHFRRNVAREIARGGSTELNRMSQIPESWTDNLPDNWDENASPINRSEVDSLYRRAMQLIEGDFQPQTWRAFYLSVVEQKSTDEVARELNLSPNSVRQAKSRVLRRLRAELDVDR</sequence>
<dbReference type="PANTHER" id="PTHR43133">
    <property type="entry name" value="RNA POLYMERASE ECF-TYPE SIGMA FACTO"/>
    <property type="match status" value="1"/>
</dbReference>
<keyword evidence="3" id="KW-0731">Sigma factor</keyword>